<evidence type="ECO:0000313" key="2">
    <source>
        <dbReference type="Proteomes" id="UP001501231"/>
    </source>
</evidence>
<dbReference type="Proteomes" id="UP001501231">
    <property type="component" value="Unassembled WGS sequence"/>
</dbReference>
<evidence type="ECO:0000313" key="1">
    <source>
        <dbReference type="EMBL" id="GAA2423001.1"/>
    </source>
</evidence>
<organism evidence="1 2">
    <name type="scientific">Actinomadura vinacea</name>
    <dbReference type="NCBI Taxonomy" id="115336"/>
    <lineage>
        <taxon>Bacteria</taxon>
        <taxon>Bacillati</taxon>
        <taxon>Actinomycetota</taxon>
        <taxon>Actinomycetes</taxon>
        <taxon>Streptosporangiales</taxon>
        <taxon>Thermomonosporaceae</taxon>
        <taxon>Actinomadura</taxon>
    </lineage>
</organism>
<evidence type="ECO:0008006" key="3">
    <source>
        <dbReference type="Google" id="ProtNLM"/>
    </source>
</evidence>
<gene>
    <name evidence="1" type="ORF">GCM10010191_38610</name>
</gene>
<keyword evidence="2" id="KW-1185">Reference proteome</keyword>
<reference evidence="1 2" key="1">
    <citation type="journal article" date="2019" name="Int. J. Syst. Evol. Microbiol.">
        <title>The Global Catalogue of Microorganisms (GCM) 10K type strain sequencing project: providing services to taxonomists for standard genome sequencing and annotation.</title>
        <authorList>
            <consortium name="The Broad Institute Genomics Platform"/>
            <consortium name="The Broad Institute Genome Sequencing Center for Infectious Disease"/>
            <person name="Wu L."/>
            <person name="Ma J."/>
        </authorList>
    </citation>
    <scope>NUCLEOTIDE SEQUENCE [LARGE SCALE GENOMIC DNA]</scope>
    <source>
        <strain evidence="1 2">JCM 3325</strain>
    </source>
</reference>
<comment type="caution">
    <text evidence="1">The sequence shown here is derived from an EMBL/GenBank/DDBJ whole genome shotgun (WGS) entry which is preliminary data.</text>
</comment>
<dbReference type="RefSeq" id="WP_344590369.1">
    <property type="nucleotide sequence ID" value="NZ_BAAARW010000012.1"/>
</dbReference>
<proteinExistence type="predicted"/>
<sequence>MSASPHAPELAVLAAGAGTDHPRKLKSALAKLAGPLSAADRISFFEDACRAFVAVGASEPAAELATWSFTQARKADASPCDVERLHATLLEFVPAGAVAPTALRDYAKTLSGHFPPDEAHARFRAVICAGFDAGLIPYAGLFPGLRRLAAAAGIAKHDEEEFLAGRLLRDGLLPGAAQTIWAAARKALATVAGRDEDLMDLLIASEPDPGGDEKIRQMWLATLADAGAGARLTADWFATTGRRCAADTLSTLVDQAGKRLFPEDAEPGGDIDPDTDPAAIPPRHARWDDVPDTEMRTLLKADVRSGHLYRFHRAMSWLADAGYQFLRRNPGFARELEFCDPVEALLTELRAGIPEEFGIPVSFPGHAARSVVQHREYLTVRTRREVEVDDGSGPPWTVHLGRFPAELMPWYDGKAMRVSRVRPGGRWQTFRAEGPVDEELALTFESDACTARPEAPGTGEVTFPGAASPSRVRLHQGQITVIAPDGSQSAWLDYSPMRPSVPPPAAWGRRSPVDPAGSAALRTLDRETAERIVAAALPASRSVPREELVRLLPEITEPSLIAAVTQRTHLTAQCLLHEHWLRMKDGVAPRPPFSPILEFHPELPVMGLRDLVSLRLFEKHALAAAEGPAEPQLLHTVEQPHVADRLIEDFGGLARHVIPVLWPWQRPYAAWSLDKLNIWANTGWGDGSGRYRLLWFKQPGPPSTLKFQVWRTRNGRLLSFSGWHRRGFAAVEYSPDGRFVPIRLPERALVGAPVPQGWLSQERLLRLERLLAENGPPLVRAETARELAAQTGLTTSKAVDLLYGDEDGNLRPRTLPSGKDLELPPEIADLLEAAKGEKLHRNHRSAFRRDTGRLGLFRERLMPDDPADLWTTGFDVAGAAAWWREECEREGW</sequence>
<accession>A0ABN3J670</accession>
<protein>
    <recommendedName>
        <fullName evidence="3">DUF4132 domain-containing protein</fullName>
    </recommendedName>
</protein>
<dbReference type="EMBL" id="BAAARW010000012">
    <property type="protein sequence ID" value="GAA2423001.1"/>
    <property type="molecule type" value="Genomic_DNA"/>
</dbReference>
<name>A0ABN3J670_9ACTN</name>